<dbReference type="EMBL" id="SLXA01000017">
    <property type="protein sequence ID" value="TCO82489.1"/>
    <property type="molecule type" value="Genomic_DNA"/>
</dbReference>
<evidence type="ECO:0000256" key="5">
    <source>
        <dbReference type="SAM" id="Phobius"/>
    </source>
</evidence>
<keyword evidence="4 5" id="KW-0472">Membrane</keyword>
<organism evidence="6 7">
    <name type="scientific">Frisingicoccus caecimuris</name>
    <dbReference type="NCBI Taxonomy" id="1796636"/>
    <lineage>
        <taxon>Bacteria</taxon>
        <taxon>Bacillati</taxon>
        <taxon>Bacillota</taxon>
        <taxon>Clostridia</taxon>
        <taxon>Lachnospirales</taxon>
        <taxon>Lachnospiraceae</taxon>
        <taxon>Frisingicoccus</taxon>
    </lineage>
</organism>
<keyword evidence="3 5" id="KW-1133">Transmembrane helix</keyword>
<accession>A0A4R2L581</accession>
<feature type="transmembrane region" description="Helical" evidence="5">
    <location>
        <begin position="85"/>
        <end position="102"/>
    </location>
</feature>
<protein>
    <submittedName>
        <fullName evidence="6">Membrane associated rhomboid family serine protease</fullName>
    </submittedName>
</protein>
<keyword evidence="2 5" id="KW-0812">Transmembrane</keyword>
<sequence length="283" mass="33278">MRQPLSYSQKGFYMSLLDKMERKFGKYAIPNLMQYIIILYVLGMVLRIATPGVYETYFMLDASQILHGQVWRIFTFLLQSPSNNLLFFIITLYFYYMIGSVLERTWGSFRFNVYYFTGVIGTVLAAIFIYLITGRVYYLDTTYINASLFLAFAFEYPDMEVLLMFILPIKMKWLAYIDMALYAYSLVVGNWGTRIAIIVSLLNFILFFSSIIRKKGYSPKQVHRKMTYTKAVNQAKKSATHHKCAVCGRTEEDDETLEFRYCSRCNGNYEYCQEHLFTHQHVK</sequence>
<keyword evidence="6" id="KW-0378">Hydrolase</keyword>
<dbReference type="Gene3D" id="1.20.1540.10">
    <property type="entry name" value="Rhomboid-like"/>
    <property type="match status" value="1"/>
</dbReference>
<comment type="caution">
    <text evidence="6">The sequence shown here is derived from an EMBL/GenBank/DDBJ whole genome shotgun (WGS) entry which is preliminary data.</text>
</comment>
<reference evidence="6 7" key="1">
    <citation type="submission" date="2019-03" db="EMBL/GenBank/DDBJ databases">
        <title>Genomic Encyclopedia of Type Strains, Phase IV (KMG-IV): sequencing the most valuable type-strain genomes for metagenomic binning, comparative biology and taxonomic classification.</title>
        <authorList>
            <person name="Goeker M."/>
        </authorList>
    </citation>
    <scope>NUCLEOTIDE SEQUENCE [LARGE SCALE GENOMIC DNA]</scope>
    <source>
        <strain evidence="6 7">DSM 28559</strain>
    </source>
</reference>
<feature type="transmembrane region" description="Helical" evidence="5">
    <location>
        <begin position="32"/>
        <end position="50"/>
    </location>
</feature>
<comment type="subcellular location">
    <subcellularLocation>
        <location evidence="1">Membrane</location>
        <topology evidence="1">Multi-pass membrane protein</topology>
    </subcellularLocation>
</comment>
<dbReference type="GO" id="GO:0006508">
    <property type="term" value="P:proteolysis"/>
    <property type="evidence" value="ECO:0007669"/>
    <property type="project" value="UniProtKB-KW"/>
</dbReference>
<dbReference type="GO" id="GO:0008233">
    <property type="term" value="F:peptidase activity"/>
    <property type="evidence" value="ECO:0007669"/>
    <property type="project" value="UniProtKB-KW"/>
</dbReference>
<dbReference type="SUPFAM" id="SSF144091">
    <property type="entry name" value="Rhomboid-like"/>
    <property type="match status" value="1"/>
</dbReference>
<feature type="transmembrane region" description="Helical" evidence="5">
    <location>
        <begin position="195"/>
        <end position="212"/>
    </location>
</feature>
<gene>
    <name evidence="6" type="ORF">EV212_11719</name>
</gene>
<name>A0A4R2L581_9FIRM</name>
<proteinExistence type="predicted"/>
<evidence type="ECO:0000313" key="7">
    <source>
        <dbReference type="Proteomes" id="UP000295711"/>
    </source>
</evidence>
<keyword evidence="6" id="KW-0645">Protease</keyword>
<dbReference type="AlphaFoldDB" id="A0A4R2L581"/>
<evidence type="ECO:0000256" key="4">
    <source>
        <dbReference type="ARBA" id="ARBA00023136"/>
    </source>
</evidence>
<dbReference type="InterPro" id="IPR035952">
    <property type="entry name" value="Rhomboid-like_sf"/>
</dbReference>
<evidence type="ECO:0000256" key="1">
    <source>
        <dbReference type="ARBA" id="ARBA00004141"/>
    </source>
</evidence>
<evidence type="ECO:0000256" key="2">
    <source>
        <dbReference type="ARBA" id="ARBA00022692"/>
    </source>
</evidence>
<dbReference type="Proteomes" id="UP000295711">
    <property type="component" value="Unassembled WGS sequence"/>
</dbReference>
<dbReference type="GO" id="GO:0016020">
    <property type="term" value="C:membrane"/>
    <property type="evidence" value="ECO:0007669"/>
    <property type="project" value="UniProtKB-SubCell"/>
</dbReference>
<keyword evidence="7" id="KW-1185">Reference proteome</keyword>
<evidence type="ECO:0000256" key="3">
    <source>
        <dbReference type="ARBA" id="ARBA00022989"/>
    </source>
</evidence>
<feature type="transmembrane region" description="Helical" evidence="5">
    <location>
        <begin position="114"/>
        <end position="132"/>
    </location>
</feature>
<evidence type="ECO:0000313" key="6">
    <source>
        <dbReference type="EMBL" id="TCO82489.1"/>
    </source>
</evidence>